<keyword evidence="5 7" id="KW-0472">Membrane</keyword>
<evidence type="ECO:0000256" key="4">
    <source>
        <dbReference type="ARBA" id="ARBA00022989"/>
    </source>
</evidence>
<evidence type="ECO:0000256" key="5">
    <source>
        <dbReference type="ARBA" id="ARBA00023136"/>
    </source>
</evidence>
<dbReference type="FunFam" id="1.20.1080.10:FF:000011">
    <property type="entry name" value="Formate family transporter"/>
    <property type="match status" value="1"/>
</dbReference>
<feature type="transmembrane region" description="Helical" evidence="7">
    <location>
        <begin position="244"/>
        <end position="264"/>
    </location>
</feature>
<dbReference type="GO" id="GO:0015499">
    <property type="term" value="F:formate transmembrane transporter activity"/>
    <property type="evidence" value="ECO:0007669"/>
    <property type="project" value="TreeGrafter"/>
</dbReference>
<name>A0A561DEE5_9BACI</name>
<proteinExistence type="inferred from homology"/>
<evidence type="ECO:0000256" key="1">
    <source>
        <dbReference type="ARBA" id="ARBA00004141"/>
    </source>
</evidence>
<feature type="transmembrane region" description="Helical" evidence="7">
    <location>
        <begin position="78"/>
        <end position="99"/>
    </location>
</feature>
<dbReference type="Gene3D" id="1.20.1080.10">
    <property type="entry name" value="Glycerol uptake facilitator protein"/>
    <property type="match status" value="1"/>
</dbReference>
<reference evidence="8 9" key="1">
    <citation type="submission" date="2019-06" db="EMBL/GenBank/DDBJ databases">
        <title>Sorghum-associated microbial communities from plants grown in Nebraska, USA.</title>
        <authorList>
            <person name="Schachtman D."/>
        </authorList>
    </citation>
    <scope>NUCLEOTIDE SEQUENCE [LARGE SCALE GENOMIC DNA]</scope>
    <source>
        <strain evidence="8 9">2482</strain>
    </source>
</reference>
<dbReference type="Proteomes" id="UP000319671">
    <property type="component" value="Unassembled WGS sequence"/>
</dbReference>
<evidence type="ECO:0000256" key="3">
    <source>
        <dbReference type="ARBA" id="ARBA00022692"/>
    </source>
</evidence>
<evidence type="ECO:0000313" key="9">
    <source>
        <dbReference type="Proteomes" id="UP000319671"/>
    </source>
</evidence>
<comment type="caution">
    <text evidence="8">The sequence shown here is derived from an EMBL/GenBank/DDBJ whole genome shotgun (WGS) entry which is preliminary data.</text>
</comment>
<keyword evidence="9" id="KW-1185">Reference proteome</keyword>
<keyword evidence="2" id="KW-0813">Transport</keyword>
<comment type="subcellular location">
    <subcellularLocation>
        <location evidence="1">Membrane</location>
        <topology evidence="1">Multi-pass membrane protein</topology>
    </subcellularLocation>
</comment>
<dbReference type="PANTHER" id="PTHR30520">
    <property type="entry name" value="FORMATE TRANSPORTER-RELATED"/>
    <property type="match status" value="1"/>
</dbReference>
<keyword evidence="4 7" id="KW-1133">Transmembrane helix</keyword>
<feature type="transmembrane region" description="Helical" evidence="7">
    <location>
        <begin position="170"/>
        <end position="192"/>
    </location>
</feature>
<dbReference type="AlphaFoldDB" id="A0A561DEE5"/>
<dbReference type="GO" id="GO:0005886">
    <property type="term" value="C:plasma membrane"/>
    <property type="evidence" value="ECO:0007669"/>
    <property type="project" value="TreeGrafter"/>
</dbReference>
<dbReference type="InterPro" id="IPR000292">
    <property type="entry name" value="For/NO2_transpt"/>
</dbReference>
<gene>
    <name evidence="8" type="ORF">FB550_105108</name>
</gene>
<dbReference type="EMBL" id="VIVN01000005">
    <property type="protein sequence ID" value="TWE01741.1"/>
    <property type="molecule type" value="Genomic_DNA"/>
</dbReference>
<accession>A0A561DEE5</accession>
<feature type="transmembrane region" description="Helical" evidence="7">
    <location>
        <begin position="204"/>
        <end position="232"/>
    </location>
</feature>
<sequence length="289" mass="31479">MLSISQIKEIEGVEIMGFSKPDQIMAITVENGVKKTKYAPLQTIILGFEAGAFIALGYLLFIRVTATLTGNLEGLGSLIGASVFPIGLILTLLAGGELLTGNMMAVPLAKMANRISTGKVLYNWFLVTISNFLGAIFVAYFFGHLVGLTEVTPFLEKTISIADHKLEATFLQVFISGIGCNWLVASAVWLSYGANDMSGKILGIWFPTMAFVAIGFQHVVANMFVIPAAIFAGHFTWIEYIRNFIPVFLGNAVGGTIFIAMAYWHTYKKYMPVLTEAKVVKPMAKTGIR</sequence>
<evidence type="ECO:0000256" key="7">
    <source>
        <dbReference type="SAM" id="Phobius"/>
    </source>
</evidence>
<dbReference type="Pfam" id="PF01226">
    <property type="entry name" value="Form_Nir_trans"/>
    <property type="match status" value="1"/>
</dbReference>
<dbReference type="InterPro" id="IPR023271">
    <property type="entry name" value="Aquaporin-like"/>
</dbReference>
<keyword evidence="3 7" id="KW-0812">Transmembrane</keyword>
<feature type="transmembrane region" description="Helical" evidence="7">
    <location>
        <begin position="120"/>
        <end position="142"/>
    </location>
</feature>
<protein>
    <submittedName>
        <fullName evidence="8">Formate/nitrite transporter</fullName>
    </submittedName>
</protein>
<comment type="similarity">
    <text evidence="6">Belongs to the FNT transporter (TC 1.A.16) family.</text>
</comment>
<evidence type="ECO:0000313" key="8">
    <source>
        <dbReference type="EMBL" id="TWE01741.1"/>
    </source>
</evidence>
<dbReference type="PANTHER" id="PTHR30520:SF6">
    <property type="entry name" value="FORMATE_NITRATE FAMILY TRANSPORTER (EUROFUNG)"/>
    <property type="match status" value="1"/>
</dbReference>
<evidence type="ECO:0000256" key="6">
    <source>
        <dbReference type="ARBA" id="ARBA00049660"/>
    </source>
</evidence>
<evidence type="ECO:0000256" key="2">
    <source>
        <dbReference type="ARBA" id="ARBA00022448"/>
    </source>
</evidence>
<organism evidence="8 9">
    <name type="scientific">Neobacillus bataviensis</name>
    <dbReference type="NCBI Taxonomy" id="220685"/>
    <lineage>
        <taxon>Bacteria</taxon>
        <taxon>Bacillati</taxon>
        <taxon>Bacillota</taxon>
        <taxon>Bacilli</taxon>
        <taxon>Bacillales</taxon>
        <taxon>Bacillaceae</taxon>
        <taxon>Neobacillus</taxon>
    </lineage>
</organism>
<feature type="transmembrane region" description="Helical" evidence="7">
    <location>
        <begin position="44"/>
        <end position="66"/>
    </location>
</feature>
<dbReference type="NCBIfam" id="TIGR00790">
    <property type="entry name" value="fnt"/>
    <property type="match status" value="1"/>
</dbReference>